<dbReference type="GO" id="GO:0003682">
    <property type="term" value="F:chromatin binding"/>
    <property type="evidence" value="ECO:0007669"/>
    <property type="project" value="InterPro"/>
</dbReference>
<dbReference type="Pfam" id="PF00628">
    <property type="entry name" value="PHD"/>
    <property type="match status" value="1"/>
</dbReference>
<evidence type="ECO:0000313" key="6">
    <source>
        <dbReference type="EMBL" id="KAF2869457.1"/>
    </source>
</evidence>
<keyword evidence="3" id="KW-0862">Zinc</keyword>
<feature type="compositionally biased region" description="Acidic residues" evidence="4">
    <location>
        <begin position="422"/>
        <end position="443"/>
    </location>
</feature>
<dbReference type="InterPro" id="IPR043151">
    <property type="entry name" value="BAH_sf"/>
</dbReference>
<comment type="caution">
    <text evidence="6">The sequence shown here is derived from an EMBL/GenBank/DDBJ whole genome shotgun (WGS) entry which is preliminary data.</text>
</comment>
<feature type="region of interest" description="Disordered" evidence="4">
    <location>
        <begin position="293"/>
        <end position="319"/>
    </location>
</feature>
<dbReference type="Gene3D" id="2.30.30.490">
    <property type="match status" value="1"/>
</dbReference>
<reference evidence="6 7" key="1">
    <citation type="submission" date="2020-01" db="EMBL/GenBank/DDBJ databases">
        <authorList>
            <consortium name="DOE Joint Genome Institute"/>
            <person name="Haridas S."/>
            <person name="Albert R."/>
            <person name="Binder M."/>
            <person name="Bloem J."/>
            <person name="Labutti K."/>
            <person name="Salamov A."/>
            <person name="Andreopoulos B."/>
            <person name="Baker S.E."/>
            <person name="Barry K."/>
            <person name="Bills G."/>
            <person name="Bluhm B.H."/>
            <person name="Cannon C."/>
            <person name="Castanera R."/>
            <person name="Culley D.E."/>
            <person name="Daum C."/>
            <person name="Ezra D."/>
            <person name="Gonzalez J.B."/>
            <person name="Henrissat B."/>
            <person name="Kuo A."/>
            <person name="Liang C."/>
            <person name="Lipzen A."/>
            <person name="Lutzoni F."/>
            <person name="Magnuson J."/>
            <person name="Mondo S."/>
            <person name="Nolan M."/>
            <person name="Ohm R."/>
            <person name="Pangilinan J."/>
            <person name="Park H.-J.H."/>
            <person name="Ramirez L."/>
            <person name="Alfaro M."/>
            <person name="Sun H."/>
            <person name="Tritt A."/>
            <person name="Yoshinaga Y."/>
            <person name="Zwiers L.-H.L."/>
            <person name="Turgeon B.G."/>
            <person name="Goodwin S.B."/>
            <person name="Spatafora J.W."/>
            <person name="Crous P.W."/>
            <person name="Grigoriev I.V."/>
        </authorList>
    </citation>
    <scope>NUCLEOTIDE SEQUENCE [LARGE SCALE GENOMIC DNA]</scope>
    <source>
        <strain evidence="6 7">CBS 611.86</strain>
    </source>
</reference>
<feature type="compositionally biased region" description="Acidic residues" evidence="4">
    <location>
        <begin position="372"/>
        <end position="407"/>
    </location>
</feature>
<gene>
    <name evidence="6" type="ORF">BDV95DRAFT_609002</name>
</gene>
<feature type="region of interest" description="Disordered" evidence="4">
    <location>
        <begin position="1"/>
        <end position="28"/>
    </location>
</feature>
<keyword evidence="7" id="KW-1185">Reference proteome</keyword>
<dbReference type="InterPro" id="IPR001025">
    <property type="entry name" value="BAH_dom"/>
</dbReference>
<dbReference type="CDD" id="cd15489">
    <property type="entry name" value="PHD_SF"/>
    <property type="match status" value="1"/>
</dbReference>
<dbReference type="InterPro" id="IPR019787">
    <property type="entry name" value="Znf_PHD-finger"/>
</dbReference>
<dbReference type="OrthoDB" id="10259622at2759"/>
<sequence>MARKRKAPSQTATENGVDGNSQLSTSANRRVKRKLDWDRVGDKFHGFTLALVPKSEWANVQDDEQADPNLTANIFQENPFRDASPLSDTRYRVDQAFEWESAMRYRKFTISGAEFLAGDYVFVRADDKQARNSNAKVQGWVGCVLDIRAGNPNHVYLRVYWMYRPEDLPGGRQPYHAETELIASNDMAIIDALSVEDVARVIHWLPEEDQSDKEPEGEILFWRQTLDVSGKKPVLSELPKICKDNKPSNPDNRLIQCDACQAWLHESCLEEEAIKNAYASYDLKLPAADTLTPKSRRSSCIKPKSKKTPRLAFSAQMHDSEDGRHLLRITDLRKGAQKKVWEVAAHCLKCGEPVDQESEPVGPGAITLGCAADDEEEGEDEEEEEDEEGEEEEQEQEGEEEEEEEAETPLPQRLRKQVNGEANDDEELEMPDSTPADDAEAPESESASTTDPFVGETDPPSA</sequence>
<evidence type="ECO:0000256" key="1">
    <source>
        <dbReference type="ARBA" id="ARBA00022723"/>
    </source>
</evidence>
<protein>
    <recommendedName>
        <fullName evidence="5">BAH domain-containing protein</fullName>
    </recommendedName>
</protein>
<feature type="domain" description="BAH" evidence="5">
    <location>
        <begin position="113"/>
        <end position="237"/>
    </location>
</feature>
<evidence type="ECO:0000313" key="7">
    <source>
        <dbReference type="Proteomes" id="UP000481861"/>
    </source>
</evidence>
<dbReference type="PANTHER" id="PTHR46364">
    <property type="entry name" value="OS08G0421900 PROTEIN"/>
    <property type="match status" value="1"/>
</dbReference>
<evidence type="ECO:0000256" key="3">
    <source>
        <dbReference type="ARBA" id="ARBA00022833"/>
    </source>
</evidence>
<evidence type="ECO:0000256" key="2">
    <source>
        <dbReference type="ARBA" id="ARBA00022771"/>
    </source>
</evidence>
<dbReference type="SMART" id="SM00439">
    <property type="entry name" value="BAH"/>
    <property type="match status" value="1"/>
</dbReference>
<dbReference type="CDD" id="cd04370">
    <property type="entry name" value="BAH"/>
    <property type="match status" value="1"/>
</dbReference>
<organism evidence="6 7">
    <name type="scientific">Massariosphaeria phaeospora</name>
    <dbReference type="NCBI Taxonomy" id="100035"/>
    <lineage>
        <taxon>Eukaryota</taxon>
        <taxon>Fungi</taxon>
        <taxon>Dikarya</taxon>
        <taxon>Ascomycota</taxon>
        <taxon>Pezizomycotina</taxon>
        <taxon>Dothideomycetes</taxon>
        <taxon>Pleosporomycetidae</taxon>
        <taxon>Pleosporales</taxon>
        <taxon>Pleosporales incertae sedis</taxon>
        <taxon>Massariosphaeria</taxon>
    </lineage>
</organism>
<proteinExistence type="predicted"/>
<dbReference type="SUPFAM" id="SSF57903">
    <property type="entry name" value="FYVE/PHD zinc finger"/>
    <property type="match status" value="1"/>
</dbReference>
<dbReference type="Proteomes" id="UP000481861">
    <property type="component" value="Unassembled WGS sequence"/>
</dbReference>
<keyword evidence="2" id="KW-0863">Zinc-finger</keyword>
<keyword evidence="1" id="KW-0479">Metal-binding</keyword>
<dbReference type="InterPro" id="IPR013083">
    <property type="entry name" value="Znf_RING/FYVE/PHD"/>
</dbReference>
<dbReference type="PROSITE" id="PS51038">
    <property type="entry name" value="BAH"/>
    <property type="match status" value="1"/>
</dbReference>
<feature type="compositionally biased region" description="Basic residues" evidence="4">
    <location>
        <begin position="294"/>
        <end position="309"/>
    </location>
</feature>
<dbReference type="AlphaFoldDB" id="A0A7C8I2X8"/>
<feature type="compositionally biased region" description="Polar residues" evidence="4">
    <location>
        <begin position="8"/>
        <end position="28"/>
    </location>
</feature>
<evidence type="ECO:0000259" key="5">
    <source>
        <dbReference type="PROSITE" id="PS51038"/>
    </source>
</evidence>
<dbReference type="EMBL" id="JAADJZ010000016">
    <property type="protein sequence ID" value="KAF2869457.1"/>
    <property type="molecule type" value="Genomic_DNA"/>
</dbReference>
<name>A0A7C8I2X8_9PLEO</name>
<accession>A0A7C8I2X8</accession>
<dbReference type="InterPro" id="IPR011011">
    <property type="entry name" value="Znf_FYVE_PHD"/>
</dbReference>
<feature type="region of interest" description="Disordered" evidence="4">
    <location>
        <begin position="353"/>
        <end position="462"/>
    </location>
</feature>
<dbReference type="Gene3D" id="3.30.40.10">
    <property type="entry name" value="Zinc/RING finger domain, C3HC4 (zinc finger)"/>
    <property type="match status" value="1"/>
</dbReference>
<evidence type="ECO:0000256" key="4">
    <source>
        <dbReference type="SAM" id="MobiDB-lite"/>
    </source>
</evidence>
<dbReference type="GO" id="GO:0008270">
    <property type="term" value="F:zinc ion binding"/>
    <property type="evidence" value="ECO:0007669"/>
    <property type="project" value="UniProtKB-KW"/>
</dbReference>